<keyword evidence="1" id="KW-0646">Protease inhibitor</keyword>
<reference evidence="8 9" key="1">
    <citation type="submission" date="2014-10" db="EMBL/GenBank/DDBJ databases">
        <title>Draft genome of the hookworm Ancylostoma caninum.</title>
        <authorList>
            <person name="Mitreva M."/>
        </authorList>
    </citation>
    <scope>NUCLEOTIDE SEQUENCE [LARGE SCALE GENOMIC DNA]</scope>
    <source>
        <strain evidence="8 9">Baltimore</strain>
    </source>
</reference>
<evidence type="ECO:0000259" key="7">
    <source>
        <dbReference type="PROSITE" id="PS50900"/>
    </source>
</evidence>
<name>A0A368HBI2_ANCCA</name>
<keyword evidence="2" id="KW-0732">Signal</keyword>
<dbReference type="AlphaFoldDB" id="A0A368HBI2"/>
<feature type="domain" description="Ig-like" evidence="6">
    <location>
        <begin position="337"/>
        <end position="408"/>
    </location>
</feature>
<keyword evidence="9" id="KW-1185">Reference proteome</keyword>
<evidence type="ECO:0000259" key="5">
    <source>
        <dbReference type="PROSITE" id="PS50279"/>
    </source>
</evidence>
<evidence type="ECO:0000256" key="3">
    <source>
        <dbReference type="ARBA" id="ARBA00022900"/>
    </source>
</evidence>
<dbReference type="FunFam" id="4.10.410.10:FF:000017">
    <property type="entry name" value="papilin isoform X2"/>
    <property type="match status" value="1"/>
</dbReference>
<dbReference type="STRING" id="29170.A0A368HBI2"/>
<dbReference type="Gene3D" id="2.60.40.10">
    <property type="entry name" value="Immunoglobulins"/>
    <property type="match status" value="1"/>
</dbReference>
<dbReference type="InterPro" id="IPR036179">
    <property type="entry name" value="Ig-like_dom_sf"/>
</dbReference>
<evidence type="ECO:0000256" key="1">
    <source>
        <dbReference type="ARBA" id="ARBA00022690"/>
    </source>
</evidence>
<feature type="domain" description="BPTI/Kunitz inhibitor" evidence="5">
    <location>
        <begin position="1"/>
        <end position="40"/>
    </location>
</feature>
<dbReference type="PROSITE" id="PS50835">
    <property type="entry name" value="IG_LIKE"/>
    <property type="match status" value="1"/>
</dbReference>
<feature type="domain" description="PLAC" evidence="7">
    <location>
        <begin position="412"/>
        <end position="451"/>
    </location>
</feature>
<dbReference type="GO" id="GO:0004867">
    <property type="term" value="F:serine-type endopeptidase inhibitor activity"/>
    <property type="evidence" value="ECO:0007669"/>
    <property type="project" value="UniProtKB-KW"/>
</dbReference>
<dbReference type="Pfam" id="PF08686">
    <property type="entry name" value="PLAC"/>
    <property type="match status" value="1"/>
</dbReference>
<evidence type="ECO:0000256" key="2">
    <source>
        <dbReference type="ARBA" id="ARBA00022729"/>
    </source>
</evidence>
<feature type="non-terminal residue" evidence="8">
    <location>
        <position position="1"/>
    </location>
</feature>
<dbReference type="InterPro" id="IPR013098">
    <property type="entry name" value="Ig_I-set"/>
</dbReference>
<dbReference type="InterPro" id="IPR020901">
    <property type="entry name" value="Prtase_inh_Kunz-CS"/>
</dbReference>
<dbReference type="InterPro" id="IPR002223">
    <property type="entry name" value="Kunitz_BPTI"/>
</dbReference>
<dbReference type="PANTHER" id="PTHR10083">
    <property type="entry name" value="KUNITZ-TYPE PROTEASE INHIBITOR-RELATED"/>
    <property type="match status" value="1"/>
</dbReference>
<dbReference type="OrthoDB" id="4473401at2759"/>
<dbReference type="GO" id="GO:0005615">
    <property type="term" value="C:extracellular space"/>
    <property type="evidence" value="ECO:0007669"/>
    <property type="project" value="TreeGrafter"/>
</dbReference>
<evidence type="ECO:0000313" key="9">
    <source>
        <dbReference type="Proteomes" id="UP000252519"/>
    </source>
</evidence>
<dbReference type="PROSITE" id="PS00280">
    <property type="entry name" value="BPTI_KUNITZ_1"/>
    <property type="match status" value="3"/>
</dbReference>
<sequence>AYETAYYYDYFNGVCKEFVYGGCGGNANRFETADDCATRCARRQQVGKLPLRGRRELSRTFYDDDLQPVVSNNENEQEVADDRQEETFDDDINDDVLRGIDYDEKKVLAIQRGSLSPYTLPELCGLPEEHGSCYDDILRWRFDPEKKSCASFMYGGCDMNANHFTSEEDCERACGSWRSTAVCTLPPEIGNCEASVSKWYYDKAKRTCAIMYWTGCGGNGNRFSSKEDCETLCREESTWEETTDVCKMPRSSGPCRDAISMWYFDSSDETCKQFTYSGCRGNENRFATKEQCDRKCIQKRDDDDFSVIVGEEERREGAKQSVNIQLKVNPDKGFSVGDKIELTCDSQGLQPIVWRKNGHLLQFTRRVQEHEKFTKVKIARAIMADSGEYQCAAGPDGILSNVIAVTVTATRDNTKCTKDAGTQKTCALIVQNGLCAKKRYKEFCCKSCQSV</sequence>
<dbReference type="PRINTS" id="PR00759">
    <property type="entry name" value="BASICPTASE"/>
</dbReference>
<comment type="caution">
    <text evidence="8">The sequence shown here is derived from an EMBL/GenBank/DDBJ whole genome shotgun (WGS) entry which is preliminary data.</text>
</comment>
<dbReference type="SUPFAM" id="SSF48726">
    <property type="entry name" value="Immunoglobulin"/>
    <property type="match status" value="1"/>
</dbReference>
<dbReference type="InterPro" id="IPR013783">
    <property type="entry name" value="Ig-like_fold"/>
</dbReference>
<dbReference type="InterPro" id="IPR010909">
    <property type="entry name" value="PLAC"/>
</dbReference>
<dbReference type="InterPro" id="IPR003599">
    <property type="entry name" value="Ig_sub"/>
</dbReference>
<dbReference type="PROSITE" id="PS50900">
    <property type="entry name" value="PLAC"/>
    <property type="match status" value="1"/>
</dbReference>
<accession>A0A368HBI2</accession>
<dbReference type="InterPro" id="IPR036880">
    <property type="entry name" value="Kunitz_BPTI_sf"/>
</dbReference>
<dbReference type="SMART" id="SM00409">
    <property type="entry name" value="IG"/>
    <property type="match status" value="1"/>
</dbReference>
<feature type="domain" description="BPTI/Kunitz inhibitor" evidence="5">
    <location>
        <begin position="183"/>
        <end position="233"/>
    </location>
</feature>
<feature type="domain" description="BPTI/Kunitz inhibitor" evidence="5">
    <location>
        <begin position="246"/>
        <end position="296"/>
    </location>
</feature>
<dbReference type="InterPro" id="IPR050098">
    <property type="entry name" value="TFPI/VKTCI-like"/>
</dbReference>
<dbReference type="PROSITE" id="PS50279">
    <property type="entry name" value="BPTI_KUNITZ_2"/>
    <property type="match status" value="4"/>
</dbReference>
<dbReference type="SUPFAM" id="SSF57362">
    <property type="entry name" value="BPTI-like"/>
    <property type="match status" value="4"/>
</dbReference>
<keyword evidence="3" id="KW-0722">Serine protease inhibitor</keyword>
<dbReference type="Gene3D" id="4.10.410.10">
    <property type="entry name" value="Pancreatic trypsin inhibitor Kunitz domain"/>
    <property type="match status" value="4"/>
</dbReference>
<dbReference type="PANTHER" id="PTHR10083:SF374">
    <property type="entry name" value="BPTI_KUNITZ INHIBITOR DOMAIN-CONTAINING PROTEIN"/>
    <property type="match status" value="1"/>
</dbReference>
<organism evidence="8 9">
    <name type="scientific">Ancylostoma caninum</name>
    <name type="common">Dog hookworm</name>
    <dbReference type="NCBI Taxonomy" id="29170"/>
    <lineage>
        <taxon>Eukaryota</taxon>
        <taxon>Metazoa</taxon>
        <taxon>Ecdysozoa</taxon>
        <taxon>Nematoda</taxon>
        <taxon>Chromadorea</taxon>
        <taxon>Rhabditida</taxon>
        <taxon>Rhabditina</taxon>
        <taxon>Rhabditomorpha</taxon>
        <taxon>Strongyloidea</taxon>
        <taxon>Ancylostomatidae</taxon>
        <taxon>Ancylostomatinae</taxon>
        <taxon>Ancylostoma</taxon>
    </lineage>
</organism>
<dbReference type="SMART" id="SM00131">
    <property type="entry name" value="KU"/>
    <property type="match status" value="4"/>
</dbReference>
<dbReference type="InterPro" id="IPR007110">
    <property type="entry name" value="Ig-like_dom"/>
</dbReference>
<dbReference type="EMBL" id="JOJR01000004">
    <property type="protein sequence ID" value="RCN52969.1"/>
    <property type="molecule type" value="Genomic_DNA"/>
</dbReference>
<keyword evidence="4" id="KW-1015">Disulfide bond</keyword>
<proteinExistence type="predicted"/>
<evidence type="ECO:0000313" key="8">
    <source>
        <dbReference type="EMBL" id="RCN52969.1"/>
    </source>
</evidence>
<feature type="domain" description="BPTI/Kunitz inhibitor" evidence="5">
    <location>
        <begin position="124"/>
        <end position="174"/>
    </location>
</feature>
<dbReference type="Pfam" id="PF07679">
    <property type="entry name" value="I-set"/>
    <property type="match status" value="1"/>
</dbReference>
<evidence type="ECO:0000259" key="6">
    <source>
        <dbReference type="PROSITE" id="PS50835"/>
    </source>
</evidence>
<protein>
    <submittedName>
        <fullName evidence="8">Kunitz/Bovine pancreatic trypsin inhibitor domain protein</fullName>
    </submittedName>
</protein>
<dbReference type="CDD" id="cd00109">
    <property type="entry name" value="Kunitz-type"/>
    <property type="match status" value="3"/>
</dbReference>
<gene>
    <name evidence="8" type="ORF">ANCCAN_00965</name>
</gene>
<dbReference type="Proteomes" id="UP000252519">
    <property type="component" value="Unassembled WGS sequence"/>
</dbReference>
<dbReference type="Pfam" id="PF00014">
    <property type="entry name" value="Kunitz_BPTI"/>
    <property type="match status" value="4"/>
</dbReference>
<dbReference type="FunFam" id="4.10.410.10:FF:000005">
    <property type="entry name" value="Pancreatic trypsin inhibitor"/>
    <property type="match status" value="1"/>
</dbReference>
<evidence type="ECO:0000256" key="4">
    <source>
        <dbReference type="ARBA" id="ARBA00023157"/>
    </source>
</evidence>